<sequence>MSGIIGWVAGKVKWLLLIAAVGGPFMAYMSWQDGERVKKVVAEGIEAQASVEGATRTKRRRGGTSYTVDLAWKDASGQERTAEKVSISHQFASRIIANDRLTVDALPIKYLPGEQGKDSVVIRDDAHQQADLDRDMIYVGGGAGIVGILGSGLWFLLGRRRSEDEGAQSAA</sequence>
<reference evidence="3" key="1">
    <citation type="journal article" date="2019" name="Int. J. Syst. Evol. Microbiol.">
        <title>The Global Catalogue of Microorganisms (GCM) 10K type strain sequencing project: providing services to taxonomists for standard genome sequencing and annotation.</title>
        <authorList>
            <consortium name="The Broad Institute Genomics Platform"/>
            <consortium name="The Broad Institute Genome Sequencing Center for Infectious Disease"/>
            <person name="Wu L."/>
            <person name="Ma J."/>
        </authorList>
    </citation>
    <scope>NUCLEOTIDE SEQUENCE [LARGE SCALE GENOMIC DNA]</scope>
    <source>
        <strain evidence="3">CGMCC 1.15643</strain>
    </source>
</reference>
<protein>
    <recommendedName>
        <fullName evidence="4">DUF3592 domain-containing protein</fullName>
    </recommendedName>
</protein>
<keyword evidence="1" id="KW-0472">Membrane</keyword>
<keyword evidence="1" id="KW-1133">Transmembrane helix</keyword>
<evidence type="ECO:0000313" key="3">
    <source>
        <dbReference type="Proteomes" id="UP001595976"/>
    </source>
</evidence>
<keyword evidence="3" id="KW-1185">Reference proteome</keyword>
<feature type="transmembrane region" description="Helical" evidence="1">
    <location>
        <begin position="12"/>
        <end position="31"/>
    </location>
</feature>
<dbReference type="Proteomes" id="UP001595976">
    <property type="component" value="Unassembled WGS sequence"/>
</dbReference>
<accession>A0ABW0EZ62</accession>
<evidence type="ECO:0000256" key="1">
    <source>
        <dbReference type="SAM" id="Phobius"/>
    </source>
</evidence>
<dbReference type="RefSeq" id="WP_158443370.1">
    <property type="nucleotide sequence ID" value="NZ_JAOAOS010000012.1"/>
</dbReference>
<evidence type="ECO:0000313" key="2">
    <source>
        <dbReference type="EMBL" id="MFC5291544.1"/>
    </source>
</evidence>
<keyword evidence="1" id="KW-0812">Transmembrane</keyword>
<evidence type="ECO:0008006" key="4">
    <source>
        <dbReference type="Google" id="ProtNLM"/>
    </source>
</evidence>
<name>A0ABW0EZ62_9HYPH</name>
<organism evidence="2 3">
    <name type="scientific">Bosea minatitlanensis</name>
    <dbReference type="NCBI Taxonomy" id="128782"/>
    <lineage>
        <taxon>Bacteria</taxon>
        <taxon>Pseudomonadati</taxon>
        <taxon>Pseudomonadota</taxon>
        <taxon>Alphaproteobacteria</taxon>
        <taxon>Hyphomicrobiales</taxon>
        <taxon>Boseaceae</taxon>
        <taxon>Bosea</taxon>
    </lineage>
</organism>
<proteinExistence type="predicted"/>
<comment type="caution">
    <text evidence="2">The sequence shown here is derived from an EMBL/GenBank/DDBJ whole genome shotgun (WGS) entry which is preliminary data.</text>
</comment>
<feature type="transmembrane region" description="Helical" evidence="1">
    <location>
        <begin position="136"/>
        <end position="157"/>
    </location>
</feature>
<dbReference type="EMBL" id="JBHSLI010000001">
    <property type="protein sequence ID" value="MFC5291544.1"/>
    <property type="molecule type" value="Genomic_DNA"/>
</dbReference>
<gene>
    <name evidence="2" type="ORF">ACFPK2_00900</name>
</gene>